<organism evidence="3 4">
    <name type="scientific">Artemia franciscana</name>
    <name type="common">Brine shrimp</name>
    <name type="synonym">Artemia sanfranciscana</name>
    <dbReference type="NCBI Taxonomy" id="6661"/>
    <lineage>
        <taxon>Eukaryota</taxon>
        <taxon>Metazoa</taxon>
        <taxon>Ecdysozoa</taxon>
        <taxon>Arthropoda</taxon>
        <taxon>Crustacea</taxon>
        <taxon>Branchiopoda</taxon>
        <taxon>Anostraca</taxon>
        <taxon>Artemiidae</taxon>
        <taxon>Artemia</taxon>
    </lineage>
</organism>
<dbReference type="InterPro" id="IPR027417">
    <property type="entry name" value="P-loop_NTPase"/>
</dbReference>
<proteinExistence type="predicted"/>
<dbReference type="PANTHER" id="PTHR23389">
    <property type="entry name" value="CHROMOSOME TRANSMISSION FIDELITY FACTOR 18"/>
    <property type="match status" value="1"/>
</dbReference>
<reference evidence="3" key="1">
    <citation type="submission" date="2023-07" db="EMBL/GenBank/DDBJ databases">
        <title>Chromosome-level genome assembly of Artemia franciscana.</title>
        <authorList>
            <person name="Jo E."/>
        </authorList>
    </citation>
    <scope>NUCLEOTIDE SEQUENCE</scope>
    <source>
        <tissue evidence="3">Whole body</tissue>
    </source>
</reference>
<comment type="caution">
    <text evidence="3">The sequence shown here is derived from an EMBL/GenBank/DDBJ whole genome shotgun (WGS) entry which is preliminary data.</text>
</comment>
<feature type="compositionally biased region" description="Basic and acidic residues" evidence="2">
    <location>
        <begin position="77"/>
        <end position="103"/>
    </location>
</feature>
<evidence type="ECO:0000256" key="1">
    <source>
        <dbReference type="ARBA" id="ARBA00022705"/>
    </source>
</evidence>
<protein>
    <submittedName>
        <fullName evidence="3">Uncharacterized protein</fullName>
    </submittedName>
</protein>
<evidence type="ECO:0000256" key="2">
    <source>
        <dbReference type="SAM" id="MobiDB-lite"/>
    </source>
</evidence>
<evidence type="ECO:0000313" key="4">
    <source>
        <dbReference type="Proteomes" id="UP001187531"/>
    </source>
</evidence>
<name>A0AA88HW96_ARTSF</name>
<keyword evidence="1" id="KW-0235">DNA replication</keyword>
<dbReference type="EMBL" id="JAVRJZ010000014">
    <property type="protein sequence ID" value="KAK2713311.1"/>
    <property type="molecule type" value="Genomic_DNA"/>
</dbReference>
<dbReference type="GO" id="GO:0006260">
    <property type="term" value="P:DNA replication"/>
    <property type="evidence" value="ECO:0007669"/>
    <property type="project" value="UniProtKB-KW"/>
</dbReference>
<keyword evidence="4" id="KW-1185">Reference proteome</keyword>
<accession>A0AA88HW96</accession>
<dbReference type="PANTHER" id="PTHR23389:SF6">
    <property type="entry name" value="REPLICATION FACTOR C SUBUNIT 1"/>
    <property type="match status" value="1"/>
</dbReference>
<dbReference type="Proteomes" id="UP001187531">
    <property type="component" value="Unassembled WGS sequence"/>
</dbReference>
<dbReference type="GO" id="GO:0005634">
    <property type="term" value="C:nucleus"/>
    <property type="evidence" value="ECO:0007669"/>
    <property type="project" value="TreeGrafter"/>
</dbReference>
<gene>
    <name evidence="3" type="ORF">QYM36_009242</name>
</gene>
<sequence>MLGENTVFQTYDLNSKSYNFGHVNTSLESIKVINEDDLLEMIKARPGSSDAPPPVKTPKRKKKEESAEESPVSNKMKKTEKAKVSPVSEKAKAGEKKKTAEKAEDIKPVDYCPTTIKQVVGQQGDKSCLNKLIKWLRNWHKYHAPGAKPARPALRAKDDDGGFYNAALLSGPPGIG</sequence>
<evidence type="ECO:0000313" key="3">
    <source>
        <dbReference type="EMBL" id="KAK2713311.1"/>
    </source>
</evidence>
<dbReference type="Gene3D" id="3.40.50.300">
    <property type="entry name" value="P-loop containing nucleotide triphosphate hydrolases"/>
    <property type="match status" value="1"/>
</dbReference>
<feature type="region of interest" description="Disordered" evidence="2">
    <location>
        <begin position="43"/>
        <end position="103"/>
    </location>
</feature>
<dbReference type="GO" id="GO:0003677">
    <property type="term" value="F:DNA binding"/>
    <property type="evidence" value="ECO:0007669"/>
    <property type="project" value="TreeGrafter"/>
</dbReference>
<dbReference type="AlphaFoldDB" id="A0AA88HW96"/>